<evidence type="ECO:0000313" key="4">
    <source>
        <dbReference type="Proteomes" id="UP001256673"/>
    </source>
</evidence>
<feature type="transmembrane region" description="Helical" evidence="1">
    <location>
        <begin position="201"/>
        <end position="219"/>
    </location>
</feature>
<comment type="caution">
    <text evidence="3">The sequence shown here is derived from an EMBL/GenBank/DDBJ whole genome shotgun (WGS) entry which is preliminary data.</text>
</comment>
<keyword evidence="4" id="KW-1185">Reference proteome</keyword>
<protein>
    <submittedName>
        <fullName evidence="3">CPBP family glutamic-type intramembrane protease</fullName>
        <ecNumber evidence="3">3.4.-.-</ecNumber>
    </submittedName>
</protein>
<proteinExistence type="predicted"/>
<keyword evidence="3" id="KW-0645">Protease</keyword>
<keyword evidence="1" id="KW-0812">Transmembrane</keyword>
<dbReference type="EC" id="3.4.-.-" evidence="3"/>
<dbReference type="GO" id="GO:0008233">
    <property type="term" value="F:peptidase activity"/>
    <property type="evidence" value="ECO:0007669"/>
    <property type="project" value="UniProtKB-KW"/>
</dbReference>
<dbReference type="InterPro" id="IPR003675">
    <property type="entry name" value="Rce1/LyrA-like_dom"/>
</dbReference>
<evidence type="ECO:0000313" key="3">
    <source>
        <dbReference type="EMBL" id="MDU0325668.1"/>
    </source>
</evidence>
<dbReference type="Proteomes" id="UP001256673">
    <property type="component" value="Unassembled WGS sequence"/>
</dbReference>
<feature type="transmembrane region" description="Helical" evidence="1">
    <location>
        <begin position="174"/>
        <end position="195"/>
    </location>
</feature>
<organism evidence="3 4">
    <name type="scientific">Microbacterium algihabitans</name>
    <dbReference type="NCBI Taxonomy" id="3075992"/>
    <lineage>
        <taxon>Bacteria</taxon>
        <taxon>Bacillati</taxon>
        <taxon>Actinomycetota</taxon>
        <taxon>Actinomycetes</taxon>
        <taxon>Micrococcales</taxon>
        <taxon>Microbacteriaceae</taxon>
        <taxon>Microbacterium</taxon>
    </lineage>
</organism>
<keyword evidence="3" id="KW-0378">Hydrolase</keyword>
<feature type="transmembrane region" description="Helical" evidence="1">
    <location>
        <begin position="226"/>
        <end position="247"/>
    </location>
</feature>
<dbReference type="RefSeq" id="WP_316000619.1">
    <property type="nucleotide sequence ID" value="NZ_JAWDIU010000001.1"/>
</dbReference>
<dbReference type="GO" id="GO:0006508">
    <property type="term" value="P:proteolysis"/>
    <property type="evidence" value="ECO:0007669"/>
    <property type="project" value="UniProtKB-KW"/>
</dbReference>
<sequence>MSDTDAALLRRGRPRRRGWREGGSRVRGWDLEMLGWAVFALGVGVLLAHAASVALPVETSSDASRVVFWVALLAPAVIALRRSRPRGLLRIRLVDLAYGIVFGLIVRGVQGALAGLEGPVAWPSTFTTGDGLPSSFLTDAVGDAIVAPLCEEIFFRGVVLLCIFAVVRRWSGPVAAGVAAVALSTALFVVTHQILGAPDAVDLAALALLGVVTGVFVVGTGRIWPAVAVHVVFNASGIALVAIGTLLA</sequence>
<reference evidence="3 4" key="1">
    <citation type="submission" date="2023-09" db="EMBL/GenBank/DDBJ databases">
        <title>Microbacterium fusihabitans sp. nov., Microbacterium phycihabitans sp. nov., and Microbacterium cervinum sp. nov., isolated from dried seaweeds of beach.</title>
        <authorList>
            <person name="Lee S.D."/>
        </authorList>
    </citation>
    <scope>NUCLEOTIDE SEQUENCE [LARGE SCALE GENOMIC DNA]</scope>
    <source>
        <strain evidence="3 4">KSW2-21</strain>
    </source>
</reference>
<feature type="transmembrane region" description="Helical" evidence="1">
    <location>
        <begin position="93"/>
        <end position="116"/>
    </location>
</feature>
<keyword evidence="1" id="KW-1133">Transmembrane helix</keyword>
<name>A0ABU3RS59_9MICO</name>
<feature type="transmembrane region" description="Helical" evidence="1">
    <location>
        <begin position="63"/>
        <end position="81"/>
    </location>
</feature>
<keyword evidence="1" id="KW-0472">Membrane</keyword>
<feature type="transmembrane region" description="Helical" evidence="1">
    <location>
        <begin position="145"/>
        <end position="167"/>
    </location>
</feature>
<gene>
    <name evidence="3" type="ORF">RWH43_02750</name>
</gene>
<accession>A0ABU3RS59</accession>
<dbReference type="EMBL" id="JAWDIU010000001">
    <property type="protein sequence ID" value="MDU0325668.1"/>
    <property type="molecule type" value="Genomic_DNA"/>
</dbReference>
<dbReference type="Pfam" id="PF02517">
    <property type="entry name" value="Rce1-like"/>
    <property type="match status" value="1"/>
</dbReference>
<evidence type="ECO:0000259" key="2">
    <source>
        <dbReference type="Pfam" id="PF02517"/>
    </source>
</evidence>
<evidence type="ECO:0000256" key="1">
    <source>
        <dbReference type="SAM" id="Phobius"/>
    </source>
</evidence>
<feature type="domain" description="CAAX prenyl protease 2/Lysostaphin resistance protein A-like" evidence="2">
    <location>
        <begin position="135"/>
        <end position="235"/>
    </location>
</feature>
<feature type="transmembrane region" description="Helical" evidence="1">
    <location>
        <begin position="34"/>
        <end position="57"/>
    </location>
</feature>